<feature type="domain" description="CENP-V/GFA" evidence="5">
    <location>
        <begin position="5"/>
        <end position="102"/>
    </location>
</feature>
<keyword evidence="4" id="KW-0456">Lyase</keyword>
<dbReference type="GO" id="GO:0046872">
    <property type="term" value="F:metal ion binding"/>
    <property type="evidence" value="ECO:0007669"/>
    <property type="project" value="UniProtKB-KW"/>
</dbReference>
<evidence type="ECO:0000256" key="1">
    <source>
        <dbReference type="ARBA" id="ARBA00005495"/>
    </source>
</evidence>
<keyword evidence="2" id="KW-0479">Metal-binding</keyword>
<keyword evidence="3" id="KW-0862">Zinc</keyword>
<dbReference type="InterPro" id="IPR011057">
    <property type="entry name" value="Mss4-like_sf"/>
</dbReference>
<gene>
    <name evidence="6" type="ORF">DZC75_14165</name>
</gene>
<evidence type="ECO:0000256" key="3">
    <source>
        <dbReference type="ARBA" id="ARBA00022833"/>
    </source>
</evidence>
<keyword evidence="7" id="KW-1185">Reference proteome</keyword>
<dbReference type="InterPro" id="IPR006913">
    <property type="entry name" value="CENP-V/GFA"/>
</dbReference>
<dbReference type="PANTHER" id="PTHR33337:SF40">
    <property type="entry name" value="CENP-V_GFA DOMAIN-CONTAINING PROTEIN-RELATED"/>
    <property type="match status" value="1"/>
</dbReference>
<proteinExistence type="inferred from homology"/>
<reference evidence="6 7" key="1">
    <citation type="submission" date="2018-08" db="EMBL/GenBank/DDBJ databases">
        <authorList>
            <person name="Lee Y."/>
            <person name="Kakembo D."/>
        </authorList>
    </citation>
    <scope>NUCLEOTIDE SEQUENCE [LARGE SCALE GENOMIC DNA]</scope>
    <source>
        <strain evidence="6 7">JBCS1880</strain>
    </source>
</reference>
<dbReference type="SUPFAM" id="SSF51316">
    <property type="entry name" value="Mss4-like"/>
    <property type="match status" value="1"/>
</dbReference>
<accession>A0AAI8KCK6</accession>
<dbReference type="AlphaFoldDB" id="A0AAI8KCK6"/>
<dbReference type="Gene3D" id="3.90.1590.10">
    <property type="entry name" value="glutathione-dependent formaldehyde- activating enzyme (gfa)"/>
    <property type="match status" value="1"/>
</dbReference>
<dbReference type="PANTHER" id="PTHR33337">
    <property type="entry name" value="GFA DOMAIN-CONTAINING PROTEIN"/>
    <property type="match status" value="1"/>
</dbReference>
<evidence type="ECO:0000313" key="7">
    <source>
        <dbReference type="Proteomes" id="UP000258127"/>
    </source>
</evidence>
<organism evidence="6 7">
    <name type="scientific">Pseudomonas parafulva</name>
    <dbReference type="NCBI Taxonomy" id="157782"/>
    <lineage>
        <taxon>Bacteria</taxon>
        <taxon>Pseudomonadati</taxon>
        <taxon>Pseudomonadota</taxon>
        <taxon>Gammaproteobacteria</taxon>
        <taxon>Pseudomonadales</taxon>
        <taxon>Pseudomonadaceae</taxon>
        <taxon>Pseudomonas</taxon>
    </lineage>
</organism>
<dbReference type="GO" id="GO:0016846">
    <property type="term" value="F:carbon-sulfur lyase activity"/>
    <property type="evidence" value="ECO:0007669"/>
    <property type="project" value="InterPro"/>
</dbReference>
<dbReference type="EMBL" id="CP031641">
    <property type="protein sequence ID" value="AXO89091.1"/>
    <property type="molecule type" value="Genomic_DNA"/>
</dbReference>
<comment type="similarity">
    <text evidence="1">Belongs to the Gfa family.</text>
</comment>
<dbReference type="Proteomes" id="UP000258127">
    <property type="component" value="Chromosome"/>
</dbReference>
<dbReference type="RefSeq" id="WP_116888646.1">
    <property type="nucleotide sequence ID" value="NZ_CP031641.1"/>
</dbReference>
<dbReference type="PROSITE" id="PS51891">
    <property type="entry name" value="CENP_V_GFA"/>
    <property type="match status" value="1"/>
</dbReference>
<protein>
    <submittedName>
        <fullName evidence="6">GFA family protein</fullName>
    </submittedName>
</protein>
<evidence type="ECO:0000313" key="6">
    <source>
        <dbReference type="EMBL" id="AXO89091.1"/>
    </source>
</evidence>
<name>A0AAI8KCK6_9PSED</name>
<dbReference type="Pfam" id="PF04828">
    <property type="entry name" value="GFA"/>
    <property type="match status" value="1"/>
</dbReference>
<sequence>MSFSRQGACLCGAIHFTATLDNPDVSACHCSMCRTWGGGPMLVAHGSQAPVFEGAAPAVYRSSEWAERGFCGRCGTHLFYRLTGKDEYFFPVGMLQGAQDWQFSLQVYADERPSWYCFSNQTQQLTGEQIQAMYS</sequence>
<evidence type="ECO:0000259" key="5">
    <source>
        <dbReference type="PROSITE" id="PS51891"/>
    </source>
</evidence>
<evidence type="ECO:0000256" key="4">
    <source>
        <dbReference type="ARBA" id="ARBA00023239"/>
    </source>
</evidence>
<evidence type="ECO:0000256" key="2">
    <source>
        <dbReference type="ARBA" id="ARBA00022723"/>
    </source>
</evidence>